<reference evidence="1" key="1">
    <citation type="submission" date="2022-08" db="EMBL/GenBank/DDBJ databases">
        <title>Genome sequencing of akame (Lates japonicus).</title>
        <authorList>
            <person name="Hashiguchi Y."/>
            <person name="Takahashi H."/>
        </authorList>
    </citation>
    <scope>NUCLEOTIDE SEQUENCE</scope>
    <source>
        <strain evidence="1">Kochi</strain>
    </source>
</reference>
<name>A0AAD3MWS7_LATJO</name>
<evidence type="ECO:0000313" key="1">
    <source>
        <dbReference type="EMBL" id="GLD61164.1"/>
    </source>
</evidence>
<sequence length="96" mass="11496">MVSFVKSELRRFQRLLSADYSESSDWQCEDEEVVNSEEEEQKRSSREAFLKITVHLLRSMRQNDLADTLHNSKRFNRFNIMESEKKRDLRLHGTDS</sequence>
<evidence type="ECO:0000313" key="2">
    <source>
        <dbReference type="Proteomes" id="UP001279410"/>
    </source>
</evidence>
<organism evidence="1 2">
    <name type="scientific">Lates japonicus</name>
    <name type="common">Japanese lates</name>
    <dbReference type="NCBI Taxonomy" id="270547"/>
    <lineage>
        <taxon>Eukaryota</taxon>
        <taxon>Metazoa</taxon>
        <taxon>Chordata</taxon>
        <taxon>Craniata</taxon>
        <taxon>Vertebrata</taxon>
        <taxon>Euteleostomi</taxon>
        <taxon>Actinopterygii</taxon>
        <taxon>Neopterygii</taxon>
        <taxon>Teleostei</taxon>
        <taxon>Neoteleostei</taxon>
        <taxon>Acanthomorphata</taxon>
        <taxon>Carangaria</taxon>
        <taxon>Carangaria incertae sedis</taxon>
        <taxon>Centropomidae</taxon>
        <taxon>Lates</taxon>
    </lineage>
</organism>
<dbReference type="Proteomes" id="UP001279410">
    <property type="component" value="Unassembled WGS sequence"/>
</dbReference>
<dbReference type="Gene3D" id="1.10.533.10">
    <property type="entry name" value="Death Domain, Fas"/>
    <property type="match status" value="1"/>
</dbReference>
<gene>
    <name evidence="1" type="ORF">AKAME5_001300800</name>
</gene>
<dbReference type="EMBL" id="BRZM01000044">
    <property type="protein sequence ID" value="GLD61164.1"/>
    <property type="molecule type" value="Genomic_DNA"/>
</dbReference>
<dbReference type="AlphaFoldDB" id="A0AAD3MWS7"/>
<proteinExistence type="predicted"/>
<keyword evidence="2" id="KW-1185">Reference proteome</keyword>
<dbReference type="InterPro" id="IPR011029">
    <property type="entry name" value="DEATH-like_dom_sf"/>
</dbReference>
<accession>A0AAD3MWS7</accession>
<protein>
    <submittedName>
        <fullName evidence="1">NACHT, LRR and PYD domains-containing protein 12-like protein</fullName>
    </submittedName>
</protein>
<comment type="caution">
    <text evidence="1">The sequence shown here is derived from an EMBL/GenBank/DDBJ whole genome shotgun (WGS) entry which is preliminary data.</text>
</comment>